<feature type="region of interest" description="Disordered" evidence="6">
    <location>
        <begin position="66"/>
        <end position="115"/>
    </location>
</feature>
<dbReference type="PROSITE" id="PS00917">
    <property type="entry name" value="ASN_GLN_ASE_2"/>
    <property type="match status" value="1"/>
</dbReference>
<feature type="compositionally biased region" description="Low complexity" evidence="6">
    <location>
        <begin position="75"/>
        <end position="87"/>
    </location>
</feature>
<evidence type="ECO:0000259" key="8">
    <source>
        <dbReference type="Pfam" id="PF17763"/>
    </source>
</evidence>
<evidence type="ECO:0000313" key="10">
    <source>
        <dbReference type="Proteomes" id="UP001212997"/>
    </source>
</evidence>
<keyword evidence="10" id="KW-1185">Reference proteome</keyword>
<dbReference type="SFLD" id="SFLDS00057">
    <property type="entry name" value="Glutaminase/Asparaginase"/>
    <property type="match status" value="1"/>
</dbReference>
<evidence type="ECO:0000256" key="5">
    <source>
        <dbReference type="PROSITE-ProRule" id="PRU10100"/>
    </source>
</evidence>
<sequence length="693" mass="74645">MELSQPSDESKVLMIYTGGTIGMLVGQQGYVPEPYFLTETLRSQHRFHDPLEESLFSHSASVEGFREWSSSGRTSPDISRDSSPSPKSRGRTPPVATLPVRSSRPIGPPSMLSTSGDQRLFRDVACTKISDNVYEANLPSLVTPRTKANGFNNKRIRYAILEWHPLLDSSNMEIDDWIRIATEIELNYATFDAFVVLHGTDTMSYTSSALGFLLEDLGKTVIVTGAQIPLSQLRNDAVDNLLGALTIAGHYIIPGGFITGIVDRNVFIVSKFSSNDFNAFESPNFPPLVKGISSGFLTERLPLSPGYILVGIEITVNWSDVIRQTSMRRFRAHKHMSPQVATLRLFPGISTATVRAFLMPPVQGVVLETFGAGNAPQRKDLMTALKEACDRGVVIVAISQCAKGSVSAAYETGRTLLNAGVVSGGDMTPECALTKLGYLLGKSELTVAQVRSLIGTPLRGELSLPTTNVPASISQSTRINDSLDNIQGVLAQVVRLTTTRPLAQAPSIVISREPDESGEAENATAPWSWTAAEAALTEVALYPFLMHLAAAKDDVEGIGFCLDSHSTGPAVDHEDAQLQHKTNMAIRGGIINCVDPSSGRSPLHVAALNGSTRCVSKLLESGALVHLRDSLGHTALYYAARQGHEDAVDILIKAGANLGGSDLEGGFAQLSMKKAQLMGDQRSMNMWSKTGAH</sequence>
<dbReference type="PROSITE" id="PS51732">
    <property type="entry name" value="ASN_GLN_ASE_3"/>
    <property type="match status" value="1"/>
</dbReference>
<dbReference type="CDD" id="cd08963">
    <property type="entry name" value="L-asparaginase_I"/>
    <property type="match status" value="1"/>
</dbReference>
<dbReference type="InterPro" id="IPR036152">
    <property type="entry name" value="Asp/glu_Ase-like_sf"/>
</dbReference>
<dbReference type="Pfam" id="PF00710">
    <property type="entry name" value="Asparaginase"/>
    <property type="match status" value="1"/>
</dbReference>
<feature type="repeat" description="ANK" evidence="3">
    <location>
        <begin position="631"/>
        <end position="663"/>
    </location>
</feature>
<feature type="repeat" description="ANK" evidence="3">
    <location>
        <begin position="598"/>
        <end position="630"/>
    </location>
</feature>
<dbReference type="GO" id="GO:0006528">
    <property type="term" value="P:asparagine metabolic process"/>
    <property type="evidence" value="ECO:0007669"/>
    <property type="project" value="UniProtKB-ARBA"/>
</dbReference>
<dbReference type="InterPro" id="IPR036770">
    <property type="entry name" value="Ankyrin_rpt-contain_sf"/>
</dbReference>
<keyword evidence="3" id="KW-0040">ANK repeat</keyword>
<dbReference type="PIRSF" id="PIRSF001220">
    <property type="entry name" value="L-ASNase_gatD"/>
    <property type="match status" value="1"/>
</dbReference>
<proteinExistence type="predicted"/>
<dbReference type="AlphaFoldDB" id="A0AAD5YAD1"/>
<accession>A0AAD5YAD1</accession>
<feature type="active site" evidence="4">
    <location>
        <position position="20"/>
    </location>
</feature>
<dbReference type="EC" id="3.5.1.1" evidence="1"/>
<dbReference type="Pfam" id="PF12796">
    <property type="entry name" value="Ank_2"/>
    <property type="match status" value="1"/>
</dbReference>
<dbReference type="PANTHER" id="PTHR11707:SF28">
    <property type="entry name" value="60 KDA LYSOPHOSPHOLIPASE"/>
    <property type="match status" value="1"/>
</dbReference>
<dbReference type="SMART" id="SM00870">
    <property type="entry name" value="Asparaginase"/>
    <property type="match status" value="1"/>
</dbReference>
<dbReference type="InterPro" id="IPR037152">
    <property type="entry name" value="L-asparaginase_N_sf"/>
</dbReference>
<reference evidence="9" key="1">
    <citation type="submission" date="2022-07" db="EMBL/GenBank/DDBJ databases">
        <title>Genome Sequence of Physisporinus lineatus.</title>
        <authorList>
            <person name="Buettner E."/>
        </authorList>
    </citation>
    <scope>NUCLEOTIDE SEQUENCE</scope>
    <source>
        <strain evidence="9">VT162</strain>
    </source>
</reference>
<name>A0AAD5YAD1_9APHY</name>
<keyword evidence="2" id="KW-0378">Hydrolase</keyword>
<evidence type="ECO:0000256" key="3">
    <source>
        <dbReference type="PROSITE-ProRule" id="PRU00023"/>
    </source>
</evidence>
<evidence type="ECO:0000256" key="4">
    <source>
        <dbReference type="PROSITE-ProRule" id="PRU10099"/>
    </source>
</evidence>
<dbReference type="Gene3D" id="3.40.50.40">
    <property type="match status" value="1"/>
</dbReference>
<dbReference type="SMART" id="SM00248">
    <property type="entry name" value="ANK"/>
    <property type="match status" value="2"/>
</dbReference>
<dbReference type="InterPro" id="IPR020827">
    <property type="entry name" value="Asparaginase/glutaminase_AS1"/>
</dbReference>
<dbReference type="EMBL" id="JANAWD010000463">
    <property type="protein sequence ID" value="KAJ3479087.1"/>
    <property type="molecule type" value="Genomic_DNA"/>
</dbReference>
<organism evidence="9 10">
    <name type="scientific">Meripilus lineatus</name>
    <dbReference type="NCBI Taxonomy" id="2056292"/>
    <lineage>
        <taxon>Eukaryota</taxon>
        <taxon>Fungi</taxon>
        <taxon>Dikarya</taxon>
        <taxon>Basidiomycota</taxon>
        <taxon>Agaricomycotina</taxon>
        <taxon>Agaricomycetes</taxon>
        <taxon>Polyporales</taxon>
        <taxon>Meripilaceae</taxon>
        <taxon>Meripilus</taxon>
    </lineage>
</organism>
<dbReference type="Pfam" id="PF17763">
    <property type="entry name" value="Asparaginase_C"/>
    <property type="match status" value="1"/>
</dbReference>
<dbReference type="PROSITE" id="PS50088">
    <property type="entry name" value="ANK_REPEAT"/>
    <property type="match status" value="2"/>
</dbReference>
<evidence type="ECO:0000259" key="7">
    <source>
        <dbReference type="Pfam" id="PF00710"/>
    </source>
</evidence>
<evidence type="ECO:0000256" key="6">
    <source>
        <dbReference type="SAM" id="MobiDB-lite"/>
    </source>
</evidence>
<dbReference type="PROSITE" id="PS00144">
    <property type="entry name" value="ASN_GLN_ASE_1"/>
    <property type="match status" value="1"/>
</dbReference>
<dbReference type="Proteomes" id="UP001212997">
    <property type="component" value="Unassembled WGS sequence"/>
</dbReference>
<dbReference type="SUPFAM" id="SSF53774">
    <property type="entry name" value="Glutaminase/Asparaginase"/>
    <property type="match status" value="1"/>
</dbReference>
<dbReference type="Gene3D" id="1.25.40.20">
    <property type="entry name" value="Ankyrin repeat-containing domain"/>
    <property type="match status" value="1"/>
</dbReference>
<dbReference type="PRINTS" id="PR00139">
    <property type="entry name" value="ASNGLNASE"/>
</dbReference>
<dbReference type="InterPro" id="IPR002110">
    <property type="entry name" value="Ankyrin_rpt"/>
</dbReference>
<protein>
    <recommendedName>
        <fullName evidence="1">asparaginase</fullName>
        <ecNumber evidence="1">3.5.1.1</ecNumber>
    </recommendedName>
</protein>
<evidence type="ECO:0000313" key="9">
    <source>
        <dbReference type="EMBL" id="KAJ3479087.1"/>
    </source>
</evidence>
<feature type="domain" description="Asparaginase/glutaminase C-terminal" evidence="8">
    <location>
        <begin position="339"/>
        <end position="452"/>
    </location>
</feature>
<dbReference type="InterPro" id="IPR027474">
    <property type="entry name" value="L-asparaginase_N"/>
</dbReference>
<dbReference type="InterPro" id="IPR041725">
    <property type="entry name" value="L-asparaginase_I"/>
</dbReference>
<dbReference type="GO" id="GO:0004067">
    <property type="term" value="F:asparaginase activity"/>
    <property type="evidence" value="ECO:0007669"/>
    <property type="project" value="UniProtKB-UniRule"/>
</dbReference>
<dbReference type="InterPro" id="IPR040919">
    <property type="entry name" value="Asparaginase_C"/>
</dbReference>
<dbReference type="InterPro" id="IPR027473">
    <property type="entry name" value="L-asparaginase_C"/>
</dbReference>
<feature type="active site" evidence="5">
    <location>
        <position position="200"/>
    </location>
</feature>
<dbReference type="PANTHER" id="PTHR11707">
    <property type="entry name" value="L-ASPARAGINASE"/>
    <property type="match status" value="1"/>
</dbReference>
<evidence type="ECO:0000256" key="2">
    <source>
        <dbReference type="ARBA" id="ARBA00022801"/>
    </source>
</evidence>
<dbReference type="SUPFAM" id="SSF48403">
    <property type="entry name" value="Ankyrin repeat"/>
    <property type="match status" value="1"/>
</dbReference>
<dbReference type="FunFam" id="3.40.50.40:FF:000001">
    <property type="entry name" value="L-asparaginase 1"/>
    <property type="match status" value="1"/>
</dbReference>
<feature type="domain" description="L-asparaginase N-terminal" evidence="7">
    <location>
        <begin position="162"/>
        <end position="290"/>
    </location>
</feature>
<comment type="caution">
    <text evidence="9">The sequence shown here is derived from an EMBL/GenBank/DDBJ whole genome shotgun (WGS) entry which is preliminary data.</text>
</comment>
<dbReference type="InterPro" id="IPR027475">
    <property type="entry name" value="Asparaginase/glutaminase_AS2"/>
</dbReference>
<gene>
    <name evidence="9" type="ORF">NLI96_g9308</name>
</gene>
<dbReference type="Gene3D" id="3.40.50.1170">
    <property type="entry name" value="L-asparaginase, N-terminal domain"/>
    <property type="match status" value="1"/>
</dbReference>
<evidence type="ECO:0000256" key="1">
    <source>
        <dbReference type="ARBA" id="ARBA00012920"/>
    </source>
</evidence>
<dbReference type="PIRSF" id="PIRSF500176">
    <property type="entry name" value="L_ASNase"/>
    <property type="match status" value="1"/>
</dbReference>
<dbReference type="InterPro" id="IPR006034">
    <property type="entry name" value="Asparaginase/glutaminase-like"/>
</dbReference>
<dbReference type="PROSITE" id="PS50297">
    <property type="entry name" value="ANK_REP_REGION"/>
    <property type="match status" value="2"/>
</dbReference>